<feature type="compositionally biased region" description="Basic and acidic residues" evidence="14">
    <location>
        <begin position="803"/>
        <end position="815"/>
    </location>
</feature>
<feature type="compositionally biased region" description="Basic and acidic residues" evidence="14">
    <location>
        <begin position="710"/>
        <end position="719"/>
    </location>
</feature>
<keyword evidence="4" id="KW-0813">Transport</keyword>
<dbReference type="Gene3D" id="2.60.15.10">
    <property type="entry name" value="F0F1 ATP synthase delta/epsilon subunit, N-terminal"/>
    <property type="match status" value="1"/>
</dbReference>
<feature type="region of interest" description="Disordered" evidence="14">
    <location>
        <begin position="659"/>
        <end position="826"/>
    </location>
</feature>
<keyword evidence="8" id="KW-0406">Ion transport</keyword>
<evidence type="ECO:0000256" key="5">
    <source>
        <dbReference type="ARBA" id="ARBA00022781"/>
    </source>
</evidence>
<evidence type="ECO:0000256" key="2">
    <source>
        <dbReference type="ARBA" id="ARBA00005712"/>
    </source>
</evidence>
<dbReference type="EMBL" id="ONZP01000119">
    <property type="protein sequence ID" value="SPJ74357.1"/>
    <property type="molecule type" value="Genomic_DNA"/>
</dbReference>
<accession>A0AAE8SGE1</accession>
<dbReference type="AlphaFoldDB" id="A0AAE8SGE1"/>
<keyword evidence="10" id="KW-0472">Membrane</keyword>
<keyword evidence="12" id="KW-0066">ATP synthesis</keyword>
<name>A0AAE8SGE1_9HYPO</name>
<dbReference type="GO" id="GO:0045259">
    <property type="term" value="C:proton-transporting ATP synthase complex"/>
    <property type="evidence" value="ECO:0007669"/>
    <property type="project" value="UniProtKB-KW"/>
</dbReference>
<evidence type="ECO:0000256" key="6">
    <source>
        <dbReference type="ARBA" id="ARBA00022792"/>
    </source>
</evidence>
<dbReference type="SUPFAM" id="SSF51344">
    <property type="entry name" value="Epsilon subunit of F1F0-ATP synthase N-terminal domain"/>
    <property type="match status" value="1"/>
</dbReference>
<keyword evidence="17" id="KW-1185">Reference proteome</keyword>
<comment type="subcellular location">
    <subcellularLocation>
        <location evidence="1">Mitochondrion inner membrane</location>
    </subcellularLocation>
</comment>
<feature type="region of interest" description="Disordered" evidence="14">
    <location>
        <begin position="885"/>
        <end position="910"/>
    </location>
</feature>
<dbReference type="InterPro" id="IPR001469">
    <property type="entry name" value="ATP_synth_F1_dsu/esu"/>
</dbReference>
<dbReference type="PANTHER" id="PTHR13822:SF7">
    <property type="entry name" value="ATP SYNTHASE SUBUNIT DELTA, MITOCHONDRIAL"/>
    <property type="match status" value="1"/>
</dbReference>
<evidence type="ECO:0000313" key="17">
    <source>
        <dbReference type="Proteomes" id="UP001187734"/>
    </source>
</evidence>
<dbReference type="FunFam" id="2.60.15.10:FF:000003">
    <property type="entry name" value="ATP synthase subunit delta, mitochondrial"/>
    <property type="match status" value="1"/>
</dbReference>
<keyword evidence="5" id="KW-0375">Hydrogen ion transport</keyword>
<feature type="compositionally biased region" description="Polar residues" evidence="14">
    <location>
        <begin position="382"/>
        <end position="398"/>
    </location>
</feature>
<feature type="compositionally biased region" description="Basic and acidic residues" evidence="14">
    <location>
        <begin position="365"/>
        <end position="376"/>
    </location>
</feature>
<organism evidence="16 17">
    <name type="scientific">Fusarium torulosum</name>
    <dbReference type="NCBI Taxonomy" id="33205"/>
    <lineage>
        <taxon>Eukaryota</taxon>
        <taxon>Fungi</taxon>
        <taxon>Dikarya</taxon>
        <taxon>Ascomycota</taxon>
        <taxon>Pezizomycotina</taxon>
        <taxon>Sordariomycetes</taxon>
        <taxon>Hypocreomycetidae</taxon>
        <taxon>Hypocreales</taxon>
        <taxon>Nectriaceae</taxon>
        <taxon>Fusarium</taxon>
    </lineage>
</organism>
<keyword evidence="11" id="KW-0139">CF(1)</keyword>
<evidence type="ECO:0000256" key="12">
    <source>
        <dbReference type="ARBA" id="ARBA00023310"/>
    </source>
</evidence>
<evidence type="ECO:0000256" key="3">
    <source>
        <dbReference type="ARBA" id="ARBA00016960"/>
    </source>
</evidence>
<evidence type="ECO:0000256" key="7">
    <source>
        <dbReference type="ARBA" id="ARBA00022946"/>
    </source>
</evidence>
<proteinExistence type="inferred from homology"/>
<evidence type="ECO:0000259" key="15">
    <source>
        <dbReference type="Pfam" id="PF02823"/>
    </source>
</evidence>
<feature type="region of interest" description="Disordered" evidence="14">
    <location>
        <begin position="365"/>
        <end position="433"/>
    </location>
</feature>
<keyword evidence="6" id="KW-0999">Mitochondrion inner membrane</keyword>
<feature type="domain" description="ATP synthase F1 complex delta/epsilon subunit N-terminal" evidence="15">
    <location>
        <begin position="75"/>
        <end position="137"/>
    </location>
</feature>
<evidence type="ECO:0000256" key="1">
    <source>
        <dbReference type="ARBA" id="ARBA00004273"/>
    </source>
</evidence>
<dbReference type="CDD" id="cd12152">
    <property type="entry name" value="F1-ATPase_delta"/>
    <property type="match status" value="1"/>
</dbReference>
<dbReference type="GO" id="GO:0046933">
    <property type="term" value="F:proton-transporting ATP synthase activity, rotational mechanism"/>
    <property type="evidence" value="ECO:0007669"/>
    <property type="project" value="InterPro"/>
</dbReference>
<feature type="region of interest" description="Disordered" evidence="14">
    <location>
        <begin position="184"/>
        <end position="255"/>
    </location>
</feature>
<evidence type="ECO:0000256" key="10">
    <source>
        <dbReference type="ARBA" id="ARBA00023136"/>
    </source>
</evidence>
<evidence type="ECO:0000256" key="4">
    <source>
        <dbReference type="ARBA" id="ARBA00022448"/>
    </source>
</evidence>
<dbReference type="InterPro" id="IPR036771">
    <property type="entry name" value="ATPsynth_dsu/esu_N"/>
</dbReference>
<reference evidence="16" key="1">
    <citation type="submission" date="2018-03" db="EMBL/GenBank/DDBJ databases">
        <authorList>
            <person name="Guldener U."/>
        </authorList>
    </citation>
    <scope>NUCLEOTIDE SEQUENCE</scope>
</reference>
<dbReference type="Gene3D" id="6.10.140.880">
    <property type="match status" value="1"/>
</dbReference>
<dbReference type="GO" id="GO:0005743">
    <property type="term" value="C:mitochondrial inner membrane"/>
    <property type="evidence" value="ECO:0007669"/>
    <property type="project" value="UniProtKB-SubCell"/>
</dbReference>
<dbReference type="HAMAP" id="MF_00530">
    <property type="entry name" value="ATP_synth_epsil_bac"/>
    <property type="match status" value="1"/>
</dbReference>
<dbReference type="Pfam" id="PF02823">
    <property type="entry name" value="ATP-synt_DE_N"/>
    <property type="match status" value="1"/>
</dbReference>
<evidence type="ECO:0000256" key="8">
    <source>
        <dbReference type="ARBA" id="ARBA00023065"/>
    </source>
</evidence>
<dbReference type="PANTHER" id="PTHR13822">
    <property type="entry name" value="ATP SYNTHASE DELTA/EPSILON CHAIN"/>
    <property type="match status" value="1"/>
</dbReference>
<evidence type="ECO:0000256" key="13">
    <source>
        <dbReference type="ARBA" id="ARBA00031669"/>
    </source>
</evidence>
<comment type="similarity">
    <text evidence="2">Belongs to the ATPase epsilon chain family.</text>
</comment>
<evidence type="ECO:0000256" key="11">
    <source>
        <dbReference type="ARBA" id="ARBA00023196"/>
    </source>
</evidence>
<dbReference type="InterPro" id="IPR020546">
    <property type="entry name" value="ATP_synth_F1_dsu/esu_N"/>
</dbReference>
<gene>
    <name evidence="16" type="ORF">FTOL_04088</name>
</gene>
<evidence type="ECO:0000313" key="16">
    <source>
        <dbReference type="EMBL" id="SPJ74357.1"/>
    </source>
</evidence>
<feature type="compositionally biased region" description="Polar residues" evidence="14">
    <location>
        <begin position="791"/>
        <end position="802"/>
    </location>
</feature>
<sequence length="1005" mass="110759">MNSLRFARAALRARPAAIRVPLQRRTYAEAVPDKASTRTRTRLLLFAFPEPRLTVVADQAEPCPPSPANCRTQSIYKSQDVVQVNIPAESGDMGVLANHVPSIEQLKPGLVEVIEESAGSKQFFLSGGFATVQPNSVLSINAVEGYPLEDFSAEAIRSQIAEAQKVANGSGSEQDIAEAKIELEEPSATGGIKSRTSKDALPRQTSSTLSQKELRSSAIRGSRGRKPSSRPSVAGFYPRASHGRTDRGRPSQNVRYSASTELLPSESFVTSYLPSTDPSRTASTTEKCQDAMEILEQYGISRPEGWFSDGGTGTPDQVIQTKPMFSQICHSCGNPLAFQRYCSHCGHDSCMKCTGETQGLEHRTLETSVQHQEHKGKIPRLPSQSEGLPSERSYTSRATLDRARRRKTSRFASEPETPRTPRSIKMQSHPVSKADQNILKPIRKKTIAAPTEIANSVKNNPFFMADRGTKTEAPEPAITTRLVQVERKSKHSDCVPDRLPSKSPCVSHTQEECPDSGCKATHAGHHPTRHSIGCVTRRSMGAQVFEGNDLDKIKADESKPERNHAQSLRDSLSRSKLQMKIDQLYHHGQDLHHSQHIMEHLSAGIKTLEDKPTEEAEDSLIDGYGLSVHSQPVADHSLSQDGTVTVKANLINHELSKDSAVPDVIESQPPNLSDYHKGDQHPSPKSYEPNDDTRGRGSHWAKPRFNTRSEVQDSREDHSGSLASQAVNANPKLDSNKPRRGLDASQEGNDRIAPQTRKTSLSQKGHDLDPNAKSGIGRQIPQTSDPDKPNPETTDISVNRRTPLSEKEKEKKEDCLNCNPSQYSSPKEAENTIEIFAREESLIGNANKQNATVDSPLPRLKVTDVEHSLARKSVEELMAKSHQAQETIAEESTSSRLVSVTDEQSRKDSEMSTLIYDPSPVMPYDHMCAWRARYMDLKSQIDQFALEASYPPAGKTTEGVGPSCSHPNGEIDIEGLTVVMHLRGKDDLVINTDLKEGLQEHLKKR</sequence>
<feature type="compositionally biased region" description="Polar residues" evidence="14">
    <location>
        <begin position="885"/>
        <end position="902"/>
    </location>
</feature>
<keyword evidence="9" id="KW-0496">Mitochondrion</keyword>
<evidence type="ECO:0000256" key="9">
    <source>
        <dbReference type="ARBA" id="ARBA00023128"/>
    </source>
</evidence>
<evidence type="ECO:0000256" key="14">
    <source>
        <dbReference type="SAM" id="MobiDB-lite"/>
    </source>
</evidence>
<comment type="caution">
    <text evidence="16">The sequence shown here is derived from an EMBL/GenBank/DDBJ whole genome shotgun (WGS) entry which is preliminary data.</text>
</comment>
<dbReference type="Proteomes" id="UP001187734">
    <property type="component" value="Unassembled WGS sequence"/>
</dbReference>
<protein>
    <recommendedName>
        <fullName evidence="3">ATP synthase subunit delta, mitochondrial</fullName>
    </recommendedName>
    <alternativeName>
        <fullName evidence="13">F-ATPase delta subunit</fullName>
    </alternativeName>
</protein>
<keyword evidence="7" id="KW-0809">Transit peptide</keyword>